<evidence type="ECO:0000259" key="4">
    <source>
        <dbReference type="PROSITE" id="PS50043"/>
    </source>
</evidence>
<dbReference type="PANTHER" id="PTHR44688:SF16">
    <property type="entry name" value="DNA-BINDING TRANSCRIPTIONAL ACTIVATOR DEVR_DOSR"/>
    <property type="match status" value="1"/>
</dbReference>
<dbReference type="RefSeq" id="WP_065053688.1">
    <property type="nucleotide sequence ID" value="NZ_LZKW01000164.1"/>
</dbReference>
<dbReference type="Gene3D" id="1.10.10.10">
    <property type="entry name" value="Winged helix-like DNA-binding domain superfamily/Winged helix DNA-binding domain"/>
    <property type="match status" value="1"/>
</dbReference>
<feature type="domain" description="HTH luxR-type" evidence="4">
    <location>
        <begin position="301"/>
        <end position="366"/>
    </location>
</feature>
<dbReference type="PRINTS" id="PR00038">
    <property type="entry name" value="HTHLUXR"/>
</dbReference>
<comment type="caution">
    <text evidence="5">The sequence shown here is derived from an EMBL/GenBank/DDBJ whole genome shotgun (WGS) entry which is preliminary data.</text>
</comment>
<organism evidence="5 6">
    <name type="scientific">Mycobacterium colombiense</name>
    <dbReference type="NCBI Taxonomy" id="339268"/>
    <lineage>
        <taxon>Bacteria</taxon>
        <taxon>Bacillati</taxon>
        <taxon>Actinomycetota</taxon>
        <taxon>Actinomycetes</taxon>
        <taxon>Mycobacteriales</taxon>
        <taxon>Mycobacteriaceae</taxon>
        <taxon>Mycobacterium</taxon>
        <taxon>Mycobacterium avium complex (MAC)</taxon>
    </lineage>
</organism>
<evidence type="ECO:0000313" key="5">
    <source>
        <dbReference type="EMBL" id="OBJ61494.1"/>
    </source>
</evidence>
<dbReference type="EMBL" id="LZLG01000056">
    <property type="protein sequence ID" value="OBJ61494.1"/>
    <property type="molecule type" value="Genomic_DNA"/>
</dbReference>
<evidence type="ECO:0000256" key="2">
    <source>
        <dbReference type="ARBA" id="ARBA00023125"/>
    </source>
</evidence>
<dbReference type="Proteomes" id="UP000093894">
    <property type="component" value="Unassembled WGS sequence"/>
</dbReference>
<accession>A0A853M295</accession>
<dbReference type="InterPro" id="IPR036388">
    <property type="entry name" value="WH-like_DNA-bd_sf"/>
</dbReference>
<dbReference type="GO" id="GO:0003677">
    <property type="term" value="F:DNA binding"/>
    <property type="evidence" value="ECO:0007669"/>
    <property type="project" value="UniProtKB-KW"/>
</dbReference>
<evidence type="ECO:0000256" key="1">
    <source>
        <dbReference type="ARBA" id="ARBA00023015"/>
    </source>
</evidence>
<reference evidence="5 6" key="1">
    <citation type="submission" date="2016-06" db="EMBL/GenBank/DDBJ databases">
        <authorList>
            <person name="Sutton G."/>
            <person name="Brinkac L."/>
            <person name="Sanka R."/>
            <person name="Adams M."/>
            <person name="Lau E."/>
            <person name="Garcia-Basteiro A."/>
            <person name="Lopez-Varela E."/>
            <person name="Palencia S."/>
        </authorList>
    </citation>
    <scope>NUCLEOTIDE SEQUENCE [LARGE SCALE GENOMIC DNA]</scope>
    <source>
        <strain evidence="5 6">1164983.0</strain>
    </source>
</reference>
<dbReference type="AlphaFoldDB" id="A0A853M295"/>
<sequence length="367" mass="40242">MVTVEDFSRLVSGIYAAAVTPRHWELALRDIHHALGGTVGTLSEAAGRAWSIQATTAPADAGKTYAEHYCRLDYVLAGVENGPVGAVRTGTELRAARTNTEFYNDWMLPNDLGDGLFVRLTGGQRLSCLIVAAPRRTLPFDTPERVQLMGRLVPHLQQALSTRQKLTALADSAVELAGALEVVRHGIVIVAGEHLVINLNSAAERILSVQDGLRMRSGRIAATSMHAEQELHCAIHNALADERYTVRGGMTVLCIRPSGKRPYVLHVLPSHRVDADEPPSRPLALVLIIDPEDEPEPAVALLRRLYRLTEAEAEVALRVMHGVDLKQISEELSVSLTTVRTHLQHVFDKTDTHRQAELVRLLLVLSP</sequence>
<dbReference type="GO" id="GO:0006355">
    <property type="term" value="P:regulation of DNA-templated transcription"/>
    <property type="evidence" value="ECO:0007669"/>
    <property type="project" value="InterPro"/>
</dbReference>
<keyword evidence="3" id="KW-0804">Transcription</keyword>
<dbReference type="SUPFAM" id="SSF46894">
    <property type="entry name" value="C-terminal effector domain of the bipartite response regulators"/>
    <property type="match status" value="1"/>
</dbReference>
<evidence type="ECO:0000256" key="3">
    <source>
        <dbReference type="ARBA" id="ARBA00023163"/>
    </source>
</evidence>
<dbReference type="Pfam" id="PF00196">
    <property type="entry name" value="GerE"/>
    <property type="match status" value="1"/>
</dbReference>
<dbReference type="InterPro" id="IPR016032">
    <property type="entry name" value="Sig_transdc_resp-reg_C-effctor"/>
</dbReference>
<protein>
    <submittedName>
        <fullName evidence="5">Helix-turn-helix transcriptional regulator</fullName>
    </submittedName>
</protein>
<dbReference type="CDD" id="cd06170">
    <property type="entry name" value="LuxR_C_like"/>
    <property type="match status" value="1"/>
</dbReference>
<keyword evidence="2" id="KW-0238">DNA-binding</keyword>
<dbReference type="PROSITE" id="PS50043">
    <property type="entry name" value="HTH_LUXR_2"/>
    <property type="match status" value="1"/>
</dbReference>
<evidence type="ECO:0000313" key="6">
    <source>
        <dbReference type="Proteomes" id="UP000093894"/>
    </source>
</evidence>
<name>A0A853M295_9MYCO</name>
<dbReference type="PANTHER" id="PTHR44688">
    <property type="entry name" value="DNA-BINDING TRANSCRIPTIONAL ACTIVATOR DEVR_DOSR"/>
    <property type="match status" value="1"/>
</dbReference>
<proteinExistence type="predicted"/>
<keyword evidence="1" id="KW-0805">Transcription regulation</keyword>
<dbReference type="SMART" id="SM00421">
    <property type="entry name" value="HTH_LUXR"/>
    <property type="match status" value="1"/>
</dbReference>
<gene>
    <name evidence="5" type="ORF">A5628_05130</name>
</gene>
<dbReference type="InterPro" id="IPR000792">
    <property type="entry name" value="Tscrpt_reg_LuxR_C"/>
</dbReference>